<accession>A0AAE0XPP5</accession>
<organism evidence="2 3">
    <name type="scientific">Elysia crispata</name>
    <name type="common">lettuce slug</name>
    <dbReference type="NCBI Taxonomy" id="231223"/>
    <lineage>
        <taxon>Eukaryota</taxon>
        <taxon>Metazoa</taxon>
        <taxon>Spiralia</taxon>
        <taxon>Lophotrochozoa</taxon>
        <taxon>Mollusca</taxon>
        <taxon>Gastropoda</taxon>
        <taxon>Heterobranchia</taxon>
        <taxon>Euthyneura</taxon>
        <taxon>Panpulmonata</taxon>
        <taxon>Sacoglossa</taxon>
        <taxon>Placobranchoidea</taxon>
        <taxon>Plakobranchidae</taxon>
        <taxon>Elysia</taxon>
    </lineage>
</organism>
<reference evidence="2" key="1">
    <citation type="journal article" date="2023" name="G3 (Bethesda)">
        <title>A reference genome for the long-term kleptoplast-retaining sea slug Elysia crispata morphotype clarki.</title>
        <authorList>
            <person name="Eastman K.E."/>
            <person name="Pendleton A.L."/>
            <person name="Shaikh M.A."/>
            <person name="Suttiyut T."/>
            <person name="Ogas R."/>
            <person name="Tomko P."/>
            <person name="Gavelis G."/>
            <person name="Widhalm J.R."/>
            <person name="Wisecaver J.H."/>
        </authorList>
    </citation>
    <scope>NUCLEOTIDE SEQUENCE</scope>
    <source>
        <strain evidence="2">ECLA1</strain>
    </source>
</reference>
<evidence type="ECO:0000313" key="2">
    <source>
        <dbReference type="EMBL" id="KAK3701170.1"/>
    </source>
</evidence>
<dbReference type="Proteomes" id="UP001283361">
    <property type="component" value="Unassembled WGS sequence"/>
</dbReference>
<dbReference type="EMBL" id="JAWDGP010007897">
    <property type="protein sequence ID" value="KAK3701170.1"/>
    <property type="molecule type" value="Genomic_DNA"/>
</dbReference>
<keyword evidence="1" id="KW-1133">Transmembrane helix</keyword>
<sequence>MRNCPYNTKQHIKIIAKYCRKASRLDDQIRVAIRELVVSYELRPVHKSAGSLESPTVFQTLFLRASFYLRMNEKVVHSFPVRSSSRFADIKYEMENYDYCLNHVAMSFYPVLLFFPLPLPLYLVIV</sequence>
<gene>
    <name evidence="2" type="ORF">RRG08_029642</name>
</gene>
<proteinExistence type="predicted"/>
<feature type="transmembrane region" description="Helical" evidence="1">
    <location>
        <begin position="104"/>
        <end position="125"/>
    </location>
</feature>
<comment type="caution">
    <text evidence="2">The sequence shown here is derived from an EMBL/GenBank/DDBJ whole genome shotgun (WGS) entry which is preliminary data.</text>
</comment>
<protein>
    <submittedName>
        <fullName evidence="2">Uncharacterized protein</fullName>
    </submittedName>
</protein>
<evidence type="ECO:0000256" key="1">
    <source>
        <dbReference type="SAM" id="Phobius"/>
    </source>
</evidence>
<keyword evidence="1" id="KW-0472">Membrane</keyword>
<evidence type="ECO:0000313" key="3">
    <source>
        <dbReference type="Proteomes" id="UP001283361"/>
    </source>
</evidence>
<keyword evidence="3" id="KW-1185">Reference proteome</keyword>
<keyword evidence="1" id="KW-0812">Transmembrane</keyword>
<name>A0AAE0XPP5_9GAST</name>
<dbReference type="AlphaFoldDB" id="A0AAE0XPP5"/>